<evidence type="ECO:0000256" key="1">
    <source>
        <dbReference type="SAM" id="MobiDB-lite"/>
    </source>
</evidence>
<dbReference type="Proteomes" id="UP001168098">
    <property type="component" value="Unassembled WGS sequence"/>
</dbReference>
<name>A0AA39E5X1_VITRO</name>
<feature type="domain" description="FAF" evidence="2">
    <location>
        <begin position="48"/>
        <end position="95"/>
    </location>
</feature>
<gene>
    <name evidence="3" type="ORF">PVL29_001165</name>
</gene>
<dbReference type="InterPro" id="IPR046431">
    <property type="entry name" value="FAF_dom"/>
</dbReference>
<evidence type="ECO:0000313" key="3">
    <source>
        <dbReference type="EMBL" id="KAJ9709553.1"/>
    </source>
</evidence>
<dbReference type="Pfam" id="PF11250">
    <property type="entry name" value="FAF"/>
    <property type="match status" value="1"/>
</dbReference>
<organism evidence="3 4">
    <name type="scientific">Vitis rotundifolia</name>
    <name type="common">Muscadine grape</name>
    <dbReference type="NCBI Taxonomy" id="103349"/>
    <lineage>
        <taxon>Eukaryota</taxon>
        <taxon>Viridiplantae</taxon>
        <taxon>Streptophyta</taxon>
        <taxon>Embryophyta</taxon>
        <taxon>Tracheophyta</taxon>
        <taxon>Spermatophyta</taxon>
        <taxon>Magnoliopsida</taxon>
        <taxon>eudicotyledons</taxon>
        <taxon>Gunneridae</taxon>
        <taxon>Pentapetalae</taxon>
        <taxon>rosids</taxon>
        <taxon>Vitales</taxon>
        <taxon>Vitaceae</taxon>
        <taxon>Viteae</taxon>
        <taxon>Vitis</taxon>
    </lineage>
</organism>
<protein>
    <recommendedName>
        <fullName evidence="2">FAF domain-containing protein</fullName>
    </recommendedName>
</protein>
<feature type="region of interest" description="Disordered" evidence="1">
    <location>
        <begin position="1"/>
        <end position="22"/>
    </location>
</feature>
<accession>A0AA39E5X1</accession>
<evidence type="ECO:0000259" key="2">
    <source>
        <dbReference type="Pfam" id="PF11250"/>
    </source>
</evidence>
<sequence length="145" mass="16096">MDDLIGAENGVSLSLSEEEEESKTIERPCNNITLCKQKPKQSWGLTKEYPPPISHIPCNLCRNYSDDGRLILKMELKHPWRLNKLRTNGGLLLSFLPLDDVAESPPVVNGKNEKDVGQSTIGEEGTLEENGTENSVGYVNGKIFL</sequence>
<reference evidence="3 4" key="1">
    <citation type="journal article" date="2023" name="BMC Biotechnol.">
        <title>Vitis rotundifolia cv Carlos genome sequencing.</title>
        <authorList>
            <person name="Huff M."/>
            <person name="Hulse-Kemp A."/>
            <person name="Scheffler B."/>
            <person name="Youngblood R."/>
            <person name="Simpson S."/>
            <person name="Babiker E."/>
            <person name="Staton M."/>
        </authorList>
    </citation>
    <scope>NUCLEOTIDE SEQUENCE [LARGE SCALE GENOMIC DNA]</scope>
    <source>
        <tissue evidence="3">Leaf</tissue>
    </source>
</reference>
<comment type="caution">
    <text evidence="3">The sequence shown here is derived from an EMBL/GenBank/DDBJ whole genome shotgun (WGS) entry which is preliminary data.</text>
</comment>
<dbReference type="EMBL" id="JARBHA010000001">
    <property type="protein sequence ID" value="KAJ9709553.1"/>
    <property type="molecule type" value="Genomic_DNA"/>
</dbReference>
<dbReference type="AlphaFoldDB" id="A0AA39E5X1"/>
<proteinExistence type="predicted"/>
<evidence type="ECO:0000313" key="4">
    <source>
        <dbReference type="Proteomes" id="UP001168098"/>
    </source>
</evidence>
<keyword evidence="4" id="KW-1185">Reference proteome</keyword>